<feature type="region of interest" description="Disordered" evidence="11">
    <location>
        <begin position="1"/>
        <end position="29"/>
    </location>
</feature>
<feature type="transmembrane region" description="Helical" evidence="12">
    <location>
        <begin position="325"/>
        <end position="345"/>
    </location>
</feature>
<keyword evidence="8 12" id="KW-0472">Membrane</keyword>
<evidence type="ECO:0000256" key="10">
    <source>
        <dbReference type="ARBA" id="ARBA00039382"/>
    </source>
</evidence>
<dbReference type="GeneID" id="93758233"/>
<keyword evidence="3" id="KW-0813">Transport</keyword>
<feature type="transmembrane region" description="Helical" evidence="12">
    <location>
        <begin position="245"/>
        <end position="264"/>
    </location>
</feature>
<dbReference type="GO" id="GO:0005886">
    <property type="term" value="C:plasma membrane"/>
    <property type="evidence" value="ECO:0007669"/>
    <property type="project" value="UniProtKB-SubCell"/>
</dbReference>
<dbReference type="GO" id="GO:0022857">
    <property type="term" value="F:transmembrane transporter activity"/>
    <property type="evidence" value="ECO:0007669"/>
    <property type="project" value="InterPro"/>
</dbReference>
<evidence type="ECO:0000256" key="8">
    <source>
        <dbReference type="ARBA" id="ARBA00023136"/>
    </source>
</evidence>
<evidence type="ECO:0000256" key="7">
    <source>
        <dbReference type="ARBA" id="ARBA00022989"/>
    </source>
</evidence>
<feature type="transmembrane region" description="Helical" evidence="12">
    <location>
        <begin position="45"/>
        <end position="62"/>
    </location>
</feature>
<evidence type="ECO:0000313" key="14">
    <source>
        <dbReference type="Proteomes" id="UP000250192"/>
    </source>
</evidence>
<evidence type="ECO:0000313" key="13">
    <source>
        <dbReference type="EMBL" id="SPT55271.1"/>
    </source>
</evidence>
<dbReference type="EMBL" id="UAPR01000002">
    <property type="protein sequence ID" value="SPT55271.1"/>
    <property type="molecule type" value="Genomic_DNA"/>
</dbReference>
<organism evidence="13 14">
    <name type="scientific">Schaalia odontolytica</name>
    <dbReference type="NCBI Taxonomy" id="1660"/>
    <lineage>
        <taxon>Bacteria</taxon>
        <taxon>Bacillati</taxon>
        <taxon>Actinomycetota</taxon>
        <taxon>Actinomycetes</taxon>
        <taxon>Actinomycetales</taxon>
        <taxon>Actinomycetaceae</taxon>
        <taxon>Schaalia</taxon>
    </lineage>
</organism>
<evidence type="ECO:0000256" key="6">
    <source>
        <dbReference type="ARBA" id="ARBA00022692"/>
    </source>
</evidence>
<comment type="function">
    <text evidence="9">Part of the ABC transporter complex LsrABCD involved in autoinducer 2 (AI-2) import. Probably responsible for the translocation of the substrate across the membrane.</text>
</comment>
<evidence type="ECO:0000256" key="1">
    <source>
        <dbReference type="ARBA" id="ARBA00004651"/>
    </source>
</evidence>
<accession>A0A2X0VNH8</accession>
<comment type="subcellular location">
    <subcellularLocation>
        <location evidence="1">Cell membrane</location>
        <topology evidence="1">Multi-pass membrane protein</topology>
    </subcellularLocation>
</comment>
<keyword evidence="14" id="KW-1185">Reference proteome</keyword>
<dbReference type="InterPro" id="IPR001851">
    <property type="entry name" value="ABC_transp_permease"/>
</dbReference>
<feature type="transmembrane region" description="Helical" evidence="12">
    <location>
        <begin position="74"/>
        <end position="92"/>
    </location>
</feature>
<protein>
    <recommendedName>
        <fullName evidence="10">Autoinducer 2 import system permease protein LsrC</fullName>
    </recommendedName>
</protein>
<reference evidence="13 14" key="1">
    <citation type="submission" date="2018-06" db="EMBL/GenBank/DDBJ databases">
        <authorList>
            <consortium name="Pathogen Informatics"/>
            <person name="Doyle S."/>
        </authorList>
    </citation>
    <scope>NUCLEOTIDE SEQUENCE [LARGE SCALE GENOMIC DNA]</scope>
    <source>
        <strain evidence="13 14">NCTC9935</strain>
    </source>
</reference>
<keyword evidence="4" id="KW-1003">Cell membrane</keyword>
<feature type="transmembrane region" description="Helical" evidence="12">
    <location>
        <begin position="124"/>
        <end position="146"/>
    </location>
</feature>
<evidence type="ECO:0000256" key="12">
    <source>
        <dbReference type="SAM" id="Phobius"/>
    </source>
</evidence>
<sequence>MTTTLTPPSRIHGSAPVSREPASSSSVTKVHPASKLSSLLSMRELPVIAALIALVLLTWVMNPRFLSAQGVRDLFLNATIAMLMAAGQSLIIQSEGVDLSVGSILGCTAFATGFLFAANPGLPIVVVFIAGIVLGALLGALNGLLVTQARVPAMVITLGTLYVFRGGLNWWAGSTQYFAGDRPQAFGDLGVATIGGFPLLTLLAVIVIVIVSLYQRYARSGRDLYAIGSDRTAAAVYGIPVAKRVFMAFVVNGALVGLGGVLYASRFNSVGATTGAGMELDIVAACVVGGVAMTGGVGTAYGAAIGALLLTTMTSALTAVGVDKFWQKAVVGALILIAIVVDRVSSMRRHEALRKKGVDR</sequence>
<dbReference type="PANTHER" id="PTHR32196:SF29">
    <property type="entry name" value="AUTOINDUCER 2 IMPORT SYSTEM PERMEASE PROTEIN LSRC"/>
    <property type="match status" value="1"/>
</dbReference>
<evidence type="ECO:0000256" key="11">
    <source>
        <dbReference type="SAM" id="MobiDB-lite"/>
    </source>
</evidence>
<feature type="transmembrane region" description="Helical" evidence="12">
    <location>
        <begin position="153"/>
        <end position="172"/>
    </location>
</feature>
<feature type="transmembrane region" description="Helical" evidence="12">
    <location>
        <begin position="192"/>
        <end position="214"/>
    </location>
</feature>
<dbReference type="RefSeq" id="WP_245907658.1">
    <property type="nucleotide sequence ID" value="NZ_CBDERX010000067.1"/>
</dbReference>
<keyword evidence="7 12" id="KW-1133">Transmembrane helix</keyword>
<name>A0A2X0VNH8_9ACTO</name>
<dbReference type="Pfam" id="PF02653">
    <property type="entry name" value="BPD_transp_2"/>
    <property type="match status" value="1"/>
</dbReference>
<dbReference type="PANTHER" id="PTHR32196">
    <property type="entry name" value="ABC TRANSPORTER PERMEASE PROTEIN YPHD-RELATED-RELATED"/>
    <property type="match status" value="1"/>
</dbReference>
<evidence type="ECO:0000256" key="2">
    <source>
        <dbReference type="ARBA" id="ARBA00011262"/>
    </source>
</evidence>
<comment type="subunit">
    <text evidence="2">The complex is composed of two ATP-binding proteins (LsrA), two transmembrane proteins (LsrC and LsrD) and a solute-binding protein (LsrB).</text>
</comment>
<evidence type="ECO:0000256" key="3">
    <source>
        <dbReference type="ARBA" id="ARBA00022448"/>
    </source>
</evidence>
<dbReference type="CDD" id="cd06579">
    <property type="entry name" value="TM_PBP1_transp_AraH_like"/>
    <property type="match status" value="1"/>
</dbReference>
<proteinExistence type="predicted"/>
<feature type="transmembrane region" description="Helical" evidence="12">
    <location>
        <begin position="99"/>
        <end position="118"/>
    </location>
</feature>
<keyword evidence="5" id="KW-0997">Cell inner membrane</keyword>
<dbReference type="Proteomes" id="UP000250192">
    <property type="component" value="Unassembled WGS sequence"/>
</dbReference>
<dbReference type="AlphaFoldDB" id="A0A2X0VNH8"/>
<evidence type="ECO:0000256" key="5">
    <source>
        <dbReference type="ARBA" id="ARBA00022519"/>
    </source>
</evidence>
<gene>
    <name evidence="13" type="primary">lsrC</name>
    <name evidence="13" type="ORF">NCTC9935_00768</name>
</gene>
<evidence type="ECO:0000256" key="9">
    <source>
        <dbReference type="ARBA" id="ARBA00025439"/>
    </source>
</evidence>
<keyword evidence="6 12" id="KW-0812">Transmembrane</keyword>
<evidence type="ECO:0000256" key="4">
    <source>
        <dbReference type="ARBA" id="ARBA00022475"/>
    </source>
</evidence>